<reference evidence="2 3" key="1">
    <citation type="journal article" date="2015" name="Genome Announc.">
        <title>Expanding the biotechnology potential of lactobacilli through comparative genomics of 213 strains and associated genera.</title>
        <authorList>
            <person name="Sun Z."/>
            <person name="Harris H.M."/>
            <person name="McCann A."/>
            <person name="Guo C."/>
            <person name="Argimon S."/>
            <person name="Zhang W."/>
            <person name="Yang X."/>
            <person name="Jeffery I.B."/>
            <person name="Cooney J.C."/>
            <person name="Kagawa T.F."/>
            <person name="Liu W."/>
            <person name="Song Y."/>
            <person name="Salvetti E."/>
            <person name="Wrobel A."/>
            <person name="Rasinkangas P."/>
            <person name="Parkhill J."/>
            <person name="Rea M.C."/>
            <person name="O'Sullivan O."/>
            <person name="Ritari J."/>
            <person name="Douillard F.P."/>
            <person name="Paul Ross R."/>
            <person name="Yang R."/>
            <person name="Briner A.E."/>
            <person name="Felis G.E."/>
            <person name="de Vos W.M."/>
            <person name="Barrangou R."/>
            <person name="Klaenhammer T.R."/>
            <person name="Caufield P.W."/>
            <person name="Cui Y."/>
            <person name="Zhang H."/>
            <person name="O'Toole P.W."/>
        </authorList>
    </citation>
    <scope>NUCLEOTIDE SEQUENCE [LARGE SCALE GENOMIC DNA]</scope>
    <source>
        <strain evidence="2 3">DSM 20253</strain>
    </source>
</reference>
<organism evidence="2 3">
    <name type="scientific">Loigolactobacillus rennini DSM 20253</name>
    <dbReference type="NCBI Taxonomy" id="1423796"/>
    <lineage>
        <taxon>Bacteria</taxon>
        <taxon>Bacillati</taxon>
        <taxon>Bacillota</taxon>
        <taxon>Bacilli</taxon>
        <taxon>Lactobacillales</taxon>
        <taxon>Lactobacillaceae</taxon>
        <taxon>Loigolactobacillus</taxon>
    </lineage>
</organism>
<sequence>MKQTARIISTYTGDTSGVCSALFELGGMTVMHDASGCNSTYSTHDEPRWYNSDSLVFISGLTETEAILGDDEKLIHDTIQTAQELHPKFIALAGSPIPMMTGVDLPAIACEIENTSHLPTFGFNTDGMHSYVSGAGQALAAIAKRYCRPSKIKASTLTVNLLGVTPLDFSINGSVPALTHQLNVQGVQVQSVWAMGSTLAQLAQATRAQVNLVVSASGFKTAQVLQQQFGMPYVVGTPYGATLTKAIVAAIKRAAKSQQNQLAVPPLPNAQTLIVGEGVTALSLAHALFADVGATVLCPTELPDDLLGKGCVHARDEAELLPYFKQARTIIADPLYQPICPKTARFIPLAHEAFSGRLYRKEIPNLVSELDQFRRSNQL</sequence>
<dbReference type="InterPro" id="IPR000510">
    <property type="entry name" value="Nase/OxRdtase_comp1"/>
</dbReference>
<dbReference type="SUPFAM" id="SSF53807">
    <property type="entry name" value="Helical backbone' metal receptor"/>
    <property type="match status" value="1"/>
</dbReference>
<dbReference type="PANTHER" id="PTHR33712:SF7">
    <property type="entry name" value="LIGHT-INDEPENDENT PROTOCHLOROPHYLLIDE REDUCTASE SUBUNIT B"/>
    <property type="match status" value="1"/>
</dbReference>
<evidence type="ECO:0000259" key="1">
    <source>
        <dbReference type="Pfam" id="PF00148"/>
    </source>
</evidence>
<dbReference type="OrthoDB" id="3199475at2"/>
<keyword evidence="3" id="KW-1185">Reference proteome</keyword>
<dbReference type="AlphaFoldDB" id="A0A0R2DHZ7"/>
<dbReference type="RefSeq" id="WP_057872926.1">
    <property type="nucleotide sequence ID" value="NZ_AYYI01000004.1"/>
</dbReference>
<dbReference type="STRING" id="1423796.FC24_GL001505"/>
<dbReference type="Proteomes" id="UP000051638">
    <property type="component" value="Unassembled WGS sequence"/>
</dbReference>
<feature type="domain" description="Nitrogenase/oxidoreductase component 1" evidence="1">
    <location>
        <begin position="28"/>
        <end position="259"/>
    </location>
</feature>
<dbReference type="PANTHER" id="PTHR33712">
    <property type="entry name" value="LIGHT-INDEPENDENT PROTOCHLOROPHYLLIDE REDUCTASE SUBUNIT B"/>
    <property type="match status" value="1"/>
</dbReference>
<dbReference type="Pfam" id="PF00148">
    <property type="entry name" value="Oxidored_nitro"/>
    <property type="match status" value="1"/>
</dbReference>
<name>A0A0R2DHZ7_9LACO</name>
<dbReference type="GO" id="GO:0016491">
    <property type="term" value="F:oxidoreductase activity"/>
    <property type="evidence" value="ECO:0007669"/>
    <property type="project" value="InterPro"/>
</dbReference>
<proteinExistence type="predicted"/>
<dbReference type="Gene3D" id="3.40.50.1980">
    <property type="entry name" value="Nitrogenase molybdenum iron protein domain"/>
    <property type="match status" value="2"/>
</dbReference>
<protein>
    <recommendedName>
        <fullName evidence="1">Nitrogenase/oxidoreductase component 1 domain-containing protein</fullName>
    </recommendedName>
</protein>
<accession>A0A0R2DHZ7</accession>
<evidence type="ECO:0000313" key="3">
    <source>
        <dbReference type="Proteomes" id="UP000051638"/>
    </source>
</evidence>
<gene>
    <name evidence="2" type="ORF">FC24_GL001505</name>
</gene>
<dbReference type="InterPro" id="IPR050152">
    <property type="entry name" value="ChlB/BchB/BchZ"/>
</dbReference>
<dbReference type="PATRIC" id="fig|1423796.3.peg.1533"/>
<comment type="caution">
    <text evidence="2">The sequence shown here is derived from an EMBL/GenBank/DDBJ whole genome shotgun (WGS) entry which is preliminary data.</text>
</comment>
<evidence type="ECO:0000313" key="2">
    <source>
        <dbReference type="EMBL" id="KRM99961.1"/>
    </source>
</evidence>
<dbReference type="EMBL" id="AYYI01000004">
    <property type="protein sequence ID" value="KRM99961.1"/>
    <property type="molecule type" value="Genomic_DNA"/>
</dbReference>